<accession>M1VAV4</accession>
<dbReference type="RefSeq" id="XP_005535588.1">
    <property type="nucleotide sequence ID" value="XM_005535531.1"/>
</dbReference>
<keyword evidence="2" id="KW-1185">Reference proteome</keyword>
<reference evidence="1 2" key="2">
    <citation type="journal article" date="2007" name="BMC Biol.">
        <title>A 100%-complete sequence reveals unusually simple genomic features in the hot-spring red alga Cyanidioschyzon merolae.</title>
        <authorList>
            <person name="Nozaki H."/>
            <person name="Takano H."/>
            <person name="Misumi O."/>
            <person name="Terasawa K."/>
            <person name="Matsuzaki M."/>
            <person name="Maruyama S."/>
            <person name="Nishida K."/>
            <person name="Yagisawa F."/>
            <person name="Yoshida Y."/>
            <person name="Fujiwara T."/>
            <person name="Takio S."/>
            <person name="Tamura K."/>
            <person name="Chung S.J."/>
            <person name="Nakamura S."/>
            <person name="Kuroiwa H."/>
            <person name="Tanaka K."/>
            <person name="Sato N."/>
            <person name="Kuroiwa T."/>
        </authorList>
    </citation>
    <scope>NUCLEOTIDE SEQUENCE [LARGE SCALE GENOMIC DNA]</scope>
    <source>
        <strain evidence="1 2">10D</strain>
    </source>
</reference>
<proteinExistence type="predicted"/>
<dbReference type="Proteomes" id="UP000007014">
    <property type="component" value="Chromosome 5"/>
</dbReference>
<protein>
    <submittedName>
        <fullName evidence="1">Uncharacterized protein</fullName>
    </submittedName>
</protein>
<evidence type="ECO:0000313" key="2">
    <source>
        <dbReference type="Proteomes" id="UP000007014"/>
    </source>
</evidence>
<name>M1VAV4_CYAM1</name>
<evidence type="ECO:0000313" key="1">
    <source>
        <dbReference type="EMBL" id="BAM79302.1"/>
    </source>
</evidence>
<reference evidence="1 2" key="1">
    <citation type="journal article" date="2004" name="Nature">
        <title>Genome sequence of the ultrasmall unicellular red alga Cyanidioschyzon merolae 10D.</title>
        <authorList>
            <person name="Matsuzaki M."/>
            <person name="Misumi O."/>
            <person name="Shin-i T."/>
            <person name="Maruyama S."/>
            <person name="Takahara M."/>
            <person name="Miyagishima S."/>
            <person name="Mori T."/>
            <person name="Nishida K."/>
            <person name="Yagisawa F."/>
            <person name="Nishida K."/>
            <person name="Yoshida Y."/>
            <person name="Nishimura Y."/>
            <person name="Nakao S."/>
            <person name="Kobayashi T."/>
            <person name="Momoyama Y."/>
            <person name="Higashiyama T."/>
            <person name="Minoda A."/>
            <person name="Sano M."/>
            <person name="Nomoto H."/>
            <person name="Oishi K."/>
            <person name="Hayashi H."/>
            <person name="Ohta F."/>
            <person name="Nishizaka S."/>
            <person name="Haga S."/>
            <person name="Miura S."/>
            <person name="Morishita T."/>
            <person name="Kabeya Y."/>
            <person name="Terasawa K."/>
            <person name="Suzuki Y."/>
            <person name="Ishii Y."/>
            <person name="Asakawa S."/>
            <person name="Takano H."/>
            <person name="Ohta N."/>
            <person name="Kuroiwa H."/>
            <person name="Tanaka K."/>
            <person name="Shimizu N."/>
            <person name="Sugano S."/>
            <person name="Sato N."/>
            <person name="Nozaki H."/>
            <person name="Ogasawara N."/>
            <person name="Kohara Y."/>
            <person name="Kuroiwa T."/>
        </authorList>
    </citation>
    <scope>NUCLEOTIDE SEQUENCE [LARGE SCALE GENOMIC DNA]</scope>
    <source>
        <strain evidence="1 2">10D</strain>
    </source>
</reference>
<sequence>MQQDCVELECSEAQDQRVTREWNNPSPQKASALHRYQYEVRLGTKVHVQGSLNCGAHTGAARWQDVYAEPRWVRKTLGAPSA</sequence>
<dbReference type="GeneID" id="16992762"/>
<dbReference type="KEGG" id="cme:CYME_CME074C"/>
<gene>
    <name evidence="1" type="ORF">CYME_CME074C</name>
</gene>
<organism evidence="1 2">
    <name type="scientific">Cyanidioschyzon merolae (strain NIES-3377 / 10D)</name>
    <name type="common">Unicellular red alga</name>
    <dbReference type="NCBI Taxonomy" id="280699"/>
    <lineage>
        <taxon>Eukaryota</taxon>
        <taxon>Rhodophyta</taxon>
        <taxon>Bangiophyceae</taxon>
        <taxon>Cyanidiales</taxon>
        <taxon>Cyanidiaceae</taxon>
        <taxon>Cyanidioschyzon</taxon>
    </lineage>
</organism>
<dbReference type="AlphaFoldDB" id="M1VAV4"/>
<dbReference type="EMBL" id="AP006487">
    <property type="protein sequence ID" value="BAM79302.1"/>
    <property type="molecule type" value="Genomic_DNA"/>
</dbReference>